<reference evidence="1" key="1">
    <citation type="journal article" date="2014" name="Front. Microbiol.">
        <title>High frequency of phylogenetically diverse reductive dehalogenase-homologous genes in deep subseafloor sedimentary metagenomes.</title>
        <authorList>
            <person name="Kawai M."/>
            <person name="Futagami T."/>
            <person name="Toyoda A."/>
            <person name="Takaki Y."/>
            <person name="Nishi S."/>
            <person name="Hori S."/>
            <person name="Arai W."/>
            <person name="Tsubouchi T."/>
            <person name="Morono Y."/>
            <person name="Uchiyama I."/>
            <person name="Ito T."/>
            <person name="Fujiyama A."/>
            <person name="Inagaki F."/>
            <person name="Takami H."/>
        </authorList>
    </citation>
    <scope>NUCLEOTIDE SEQUENCE</scope>
    <source>
        <strain evidence="1">Expedition CK06-06</strain>
    </source>
</reference>
<dbReference type="EMBL" id="BARU01025319">
    <property type="protein sequence ID" value="GAH65056.1"/>
    <property type="molecule type" value="Genomic_DNA"/>
</dbReference>
<evidence type="ECO:0000313" key="1">
    <source>
        <dbReference type="EMBL" id="GAH65056.1"/>
    </source>
</evidence>
<dbReference type="AlphaFoldDB" id="X1H4G8"/>
<organism evidence="1">
    <name type="scientific">marine sediment metagenome</name>
    <dbReference type="NCBI Taxonomy" id="412755"/>
    <lineage>
        <taxon>unclassified sequences</taxon>
        <taxon>metagenomes</taxon>
        <taxon>ecological metagenomes</taxon>
    </lineage>
</organism>
<comment type="caution">
    <text evidence="1">The sequence shown here is derived from an EMBL/GenBank/DDBJ whole genome shotgun (WGS) entry which is preliminary data.</text>
</comment>
<feature type="non-terminal residue" evidence="1">
    <location>
        <position position="1"/>
    </location>
</feature>
<accession>X1H4G8</accession>
<protein>
    <submittedName>
        <fullName evidence="1">Uncharacterized protein</fullName>
    </submittedName>
</protein>
<gene>
    <name evidence="1" type="ORF">S03H2_40811</name>
</gene>
<name>X1H4G8_9ZZZZ</name>
<proteinExistence type="predicted"/>
<sequence>LVKTPLFATEKLKVNLGPKRLSGEIKEILSILP</sequence>